<evidence type="ECO:0000313" key="5">
    <source>
        <dbReference type="Proteomes" id="UP001055167"/>
    </source>
</evidence>
<feature type="compositionally biased region" description="Basic and acidic residues" evidence="1">
    <location>
        <begin position="167"/>
        <end position="176"/>
    </location>
</feature>
<dbReference type="SUPFAM" id="SSF47090">
    <property type="entry name" value="PGBD-like"/>
    <property type="match status" value="1"/>
</dbReference>
<evidence type="ECO:0000256" key="2">
    <source>
        <dbReference type="SAM" id="Phobius"/>
    </source>
</evidence>
<feature type="region of interest" description="Disordered" evidence="1">
    <location>
        <begin position="1"/>
        <end position="44"/>
    </location>
</feature>
<evidence type="ECO:0000313" key="4">
    <source>
        <dbReference type="EMBL" id="GJD49378.1"/>
    </source>
</evidence>
<sequence>MPEARARREDPDVTLTADARPAPRPRPAAGPARRAAPPRPAAGAVARLRARADGVLRHPAGIVGGLVVLAAVAAVAANALSFQTGRHPAPLFAKGQGSPPGPRPAAEARAEPRRAPGSAPPVPPARPAAPEPGGAIGDLIRGEDHTTASVTPREAPARAVPPARAGGLKEARRPEAQKAGAPGSEAPRAEAPREAKAEARRPDPAAPKDEVLHAAAASSARKPDSAVSFAQKALVKLGYGPLAIDGLAGPSTRAALERFERARRLPGTPEVASRTLRELASRSGLRP</sequence>
<feature type="compositionally biased region" description="Low complexity" evidence="1">
    <location>
        <begin position="29"/>
        <end position="44"/>
    </location>
</feature>
<evidence type="ECO:0000259" key="3">
    <source>
        <dbReference type="Pfam" id="PF01471"/>
    </source>
</evidence>
<feature type="region of interest" description="Disordered" evidence="1">
    <location>
        <begin position="265"/>
        <end position="287"/>
    </location>
</feature>
<name>A0ABQ4QVJ6_9HYPH</name>
<keyword evidence="5" id="KW-1185">Reference proteome</keyword>
<dbReference type="InterPro" id="IPR002477">
    <property type="entry name" value="Peptidoglycan-bd-like"/>
</dbReference>
<feature type="domain" description="Peptidoglycan binding-like" evidence="3">
    <location>
        <begin position="225"/>
        <end position="276"/>
    </location>
</feature>
<feature type="compositionally biased region" description="Basic and acidic residues" evidence="1">
    <location>
        <begin position="1"/>
        <end position="11"/>
    </location>
</feature>
<evidence type="ECO:0000256" key="1">
    <source>
        <dbReference type="SAM" id="MobiDB-lite"/>
    </source>
</evidence>
<gene>
    <name evidence="4" type="ORF">OPKNFCMD_2108</name>
</gene>
<comment type="caution">
    <text evidence="4">The sequence shown here is derived from an EMBL/GenBank/DDBJ whole genome shotgun (WGS) entry which is preliminary data.</text>
</comment>
<reference evidence="4" key="1">
    <citation type="journal article" date="2021" name="Front. Microbiol.">
        <title>Comprehensive Comparative Genomics and Phenotyping of Methylobacterium Species.</title>
        <authorList>
            <person name="Alessa O."/>
            <person name="Ogura Y."/>
            <person name="Fujitani Y."/>
            <person name="Takami H."/>
            <person name="Hayashi T."/>
            <person name="Sahin N."/>
            <person name="Tani A."/>
        </authorList>
    </citation>
    <scope>NUCLEOTIDE SEQUENCE</scope>
    <source>
        <strain evidence="4">KCTC 52305</strain>
    </source>
</reference>
<dbReference type="EMBL" id="BPQH01000005">
    <property type="protein sequence ID" value="GJD49378.1"/>
    <property type="molecule type" value="Genomic_DNA"/>
</dbReference>
<dbReference type="InterPro" id="IPR036365">
    <property type="entry name" value="PGBD-like_sf"/>
</dbReference>
<proteinExistence type="predicted"/>
<dbReference type="Proteomes" id="UP001055167">
    <property type="component" value="Unassembled WGS sequence"/>
</dbReference>
<feature type="region of interest" description="Disordered" evidence="1">
    <location>
        <begin position="90"/>
        <end position="227"/>
    </location>
</feature>
<organism evidence="4 5">
    <name type="scientific">Methylobacterium crusticola</name>
    <dbReference type="NCBI Taxonomy" id="1697972"/>
    <lineage>
        <taxon>Bacteria</taxon>
        <taxon>Pseudomonadati</taxon>
        <taxon>Pseudomonadota</taxon>
        <taxon>Alphaproteobacteria</taxon>
        <taxon>Hyphomicrobiales</taxon>
        <taxon>Methylobacteriaceae</taxon>
        <taxon>Methylobacterium</taxon>
    </lineage>
</organism>
<dbReference type="Gene3D" id="1.10.101.10">
    <property type="entry name" value="PGBD-like superfamily/PGBD"/>
    <property type="match status" value="1"/>
</dbReference>
<dbReference type="RefSeq" id="WP_238313195.1">
    <property type="nucleotide sequence ID" value="NZ_BPQH01000005.1"/>
</dbReference>
<reference evidence="4" key="2">
    <citation type="submission" date="2021-08" db="EMBL/GenBank/DDBJ databases">
        <authorList>
            <person name="Tani A."/>
            <person name="Ola A."/>
            <person name="Ogura Y."/>
            <person name="Katsura K."/>
            <person name="Hayashi T."/>
        </authorList>
    </citation>
    <scope>NUCLEOTIDE SEQUENCE</scope>
    <source>
        <strain evidence="4">KCTC 52305</strain>
    </source>
</reference>
<dbReference type="InterPro" id="IPR036366">
    <property type="entry name" value="PGBDSf"/>
</dbReference>
<feature type="compositionally biased region" description="Pro residues" evidence="1">
    <location>
        <begin position="118"/>
        <end position="130"/>
    </location>
</feature>
<feature type="compositionally biased region" description="Low complexity" evidence="1">
    <location>
        <begin position="152"/>
        <end position="165"/>
    </location>
</feature>
<keyword evidence="2" id="KW-1133">Transmembrane helix</keyword>
<keyword evidence="2" id="KW-0812">Transmembrane</keyword>
<dbReference type="Pfam" id="PF01471">
    <property type="entry name" value="PG_binding_1"/>
    <property type="match status" value="1"/>
</dbReference>
<feature type="compositionally biased region" description="Basic and acidic residues" evidence="1">
    <location>
        <begin position="187"/>
        <end position="212"/>
    </location>
</feature>
<keyword evidence="2" id="KW-0472">Membrane</keyword>
<feature type="transmembrane region" description="Helical" evidence="2">
    <location>
        <begin position="59"/>
        <end position="80"/>
    </location>
</feature>
<protein>
    <recommendedName>
        <fullName evidence="3">Peptidoglycan binding-like domain-containing protein</fullName>
    </recommendedName>
</protein>
<accession>A0ABQ4QVJ6</accession>